<gene>
    <name evidence="3" type="ORF">IC761_24400</name>
</gene>
<evidence type="ECO:0000259" key="2">
    <source>
        <dbReference type="SMART" id="SM01321"/>
    </source>
</evidence>
<evidence type="ECO:0000256" key="1">
    <source>
        <dbReference type="SAM" id="MobiDB-lite"/>
    </source>
</evidence>
<dbReference type="InterPro" id="IPR002686">
    <property type="entry name" value="Transposase_17"/>
</dbReference>
<sequence length="227" mass="25527">MARLARVVVPGHPHHVTQRGNGRARTFFEDGDYALYRDLLAENCKAAGVEVWAWCLMPNHVHLILVPSDADGLRRALSRVHRSYAGAIQARRSRTGHFWQGRFGAVAMDEEHLAAALRYVSLNPVRARLVARAQDWRWASTRAHLRGKRDGVTALAPIRDRFPRFADLLGEVPDDDLFDRLRAAESIGRPLGGDRFMARLEKLTGRALKPEKRGPKPQSRDDGGDDE</sequence>
<keyword evidence="4" id="KW-1185">Reference proteome</keyword>
<dbReference type="SUPFAM" id="SSF143422">
    <property type="entry name" value="Transposase IS200-like"/>
    <property type="match status" value="1"/>
</dbReference>
<dbReference type="EMBL" id="CP061379">
    <property type="protein sequence ID" value="QPF89635.1"/>
    <property type="molecule type" value="Genomic_DNA"/>
</dbReference>
<proteinExistence type="predicted"/>
<accession>A0A7S9GYI1</accession>
<reference evidence="3 4" key="1">
    <citation type="submission" date="2020-09" db="EMBL/GenBank/DDBJ databases">
        <title>Complete genomes of bradyrhizobia occurring on native shrubby legumes in Australia.</title>
        <authorList>
            <person name="Lafay B."/>
        </authorList>
    </citation>
    <scope>NUCLEOTIDE SEQUENCE [LARGE SCALE GENOMIC DNA]</scope>
    <source>
        <strain evidence="3 4">BDV5040</strain>
    </source>
</reference>
<dbReference type="GO" id="GO:0006313">
    <property type="term" value="P:DNA transposition"/>
    <property type="evidence" value="ECO:0007669"/>
    <property type="project" value="InterPro"/>
</dbReference>
<dbReference type="GO" id="GO:0003677">
    <property type="term" value="F:DNA binding"/>
    <property type="evidence" value="ECO:0007669"/>
    <property type="project" value="InterPro"/>
</dbReference>
<dbReference type="Proteomes" id="UP000594621">
    <property type="component" value="Chromosome"/>
</dbReference>
<dbReference type="Pfam" id="PF01797">
    <property type="entry name" value="Y1_Tnp"/>
    <property type="match status" value="1"/>
</dbReference>
<dbReference type="Gene3D" id="3.30.70.1290">
    <property type="entry name" value="Transposase IS200-like"/>
    <property type="match status" value="1"/>
</dbReference>
<evidence type="ECO:0000313" key="4">
    <source>
        <dbReference type="Proteomes" id="UP000594621"/>
    </source>
</evidence>
<evidence type="ECO:0000313" key="3">
    <source>
        <dbReference type="EMBL" id="QPF89635.1"/>
    </source>
</evidence>
<dbReference type="SMART" id="SM01321">
    <property type="entry name" value="Y1_Tnp"/>
    <property type="match status" value="1"/>
</dbReference>
<name>A0A7S9GYI1_9BRAD</name>
<dbReference type="GO" id="GO:0004803">
    <property type="term" value="F:transposase activity"/>
    <property type="evidence" value="ECO:0007669"/>
    <property type="project" value="InterPro"/>
</dbReference>
<dbReference type="RefSeq" id="WP_195799204.1">
    <property type="nucleotide sequence ID" value="NZ_CP061379.1"/>
</dbReference>
<feature type="domain" description="Transposase IS200-like" evidence="2">
    <location>
        <begin position="9"/>
        <end position="123"/>
    </location>
</feature>
<feature type="region of interest" description="Disordered" evidence="1">
    <location>
        <begin position="204"/>
        <end position="227"/>
    </location>
</feature>
<dbReference type="AlphaFoldDB" id="A0A7S9GYI1"/>
<dbReference type="PANTHER" id="PTHR34322:SF2">
    <property type="entry name" value="TRANSPOSASE IS200-LIKE DOMAIN-CONTAINING PROTEIN"/>
    <property type="match status" value="1"/>
</dbReference>
<dbReference type="InterPro" id="IPR036515">
    <property type="entry name" value="Transposase_17_sf"/>
</dbReference>
<dbReference type="PANTHER" id="PTHR34322">
    <property type="entry name" value="TRANSPOSASE, Y1_TNP DOMAIN-CONTAINING"/>
    <property type="match status" value="1"/>
</dbReference>
<dbReference type="KEGG" id="bcou:IC761_24400"/>
<protein>
    <submittedName>
        <fullName evidence="3">Transposase</fullName>
    </submittedName>
</protein>
<organism evidence="3 4">
    <name type="scientific">Bradyrhizobium commune</name>
    <dbReference type="NCBI Taxonomy" id="83627"/>
    <lineage>
        <taxon>Bacteria</taxon>
        <taxon>Pseudomonadati</taxon>
        <taxon>Pseudomonadota</taxon>
        <taxon>Alphaproteobacteria</taxon>
        <taxon>Hyphomicrobiales</taxon>
        <taxon>Nitrobacteraceae</taxon>
        <taxon>Bradyrhizobium</taxon>
    </lineage>
</organism>